<evidence type="ECO:0000259" key="2">
    <source>
        <dbReference type="Pfam" id="PF07596"/>
    </source>
</evidence>
<dbReference type="EMBL" id="UINC01017487">
    <property type="protein sequence ID" value="SVA72555.1"/>
    <property type="molecule type" value="Genomic_DNA"/>
</dbReference>
<proteinExistence type="predicted"/>
<sequence length="242" mass="27533">MNTSHKRGLGFTLIELLVVIAIIAILASLLLPALAKAKEQAQRTNCINNFKQISIASAMYLNDNDEYMPYPGWCSGTIGLPNWAYTRRANGRPARDLVHESQLWNYHNNSNVLKCSLDYIVKNRTHSMFKSRENQVSSYIMNGAYCEYTCGLNPRRQGATYQANQFQPGDVVYWEASSNDSGAYDNATSRANEPVAKRHKYGFVAAFLDSHVEFVKHKIWAQETKSRPKGGNRWWCSPNDRR</sequence>
<dbReference type="PRINTS" id="PR00813">
    <property type="entry name" value="BCTERIALGSPG"/>
</dbReference>
<dbReference type="InterPro" id="IPR011453">
    <property type="entry name" value="DUF1559"/>
</dbReference>
<organism evidence="3">
    <name type="scientific">marine metagenome</name>
    <dbReference type="NCBI Taxonomy" id="408172"/>
    <lineage>
        <taxon>unclassified sequences</taxon>
        <taxon>metagenomes</taxon>
        <taxon>ecological metagenomes</taxon>
    </lineage>
</organism>
<evidence type="ECO:0000313" key="3">
    <source>
        <dbReference type="EMBL" id="SVA72555.1"/>
    </source>
</evidence>
<keyword evidence="1" id="KW-0488">Methylation</keyword>
<dbReference type="GO" id="GO:0015628">
    <property type="term" value="P:protein secretion by the type II secretion system"/>
    <property type="evidence" value="ECO:0007669"/>
    <property type="project" value="InterPro"/>
</dbReference>
<dbReference type="GO" id="GO:0015627">
    <property type="term" value="C:type II protein secretion system complex"/>
    <property type="evidence" value="ECO:0007669"/>
    <property type="project" value="InterPro"/>
</dbReference>
<dbReference type="Gene3D" id="3.30.700.10">
    <property type="entry name" value="Glycoprotein, Type 4 Pilin"/>
    <property type="match status" value="1"/>
</dbReference>
<evidence type="ECO:0000256" key="1">
    <source>
        <dbReference type="ARBA" id="ARBA00022481"/>
    </source>
</evidence>
<dbReference type="SUPFAM" id="SSF54523">
    <property type="entry name" value="Pili subunits"/>
    <property type="match status" value="1"/>
</dbReference>
<gene>
    <name evidence="3" type="ORF">METZ01_LOCUS125409</name>
</gene>
<name>A0A381Y6E7_9ZZZZ</name>
<dbReference type="AlphaFoldDB" id="A0A381Y6E7"/>
<dbReference type="PANTHER" id="PTHR30093">
    <property type="entry name" value="GENERAL SECRETION PATHWAY PROTEIN G"/>
    <property type="match status" value="1"/>
</dbReference>
<dbReference type="InterPro" id="IPR012902">
    <property type="entry name" value="N_methyl_site"/>
</dbReference>
<dbReference type="InterPro" id="IPR000983">
    <property type="entry name" value="Bac_GSPG_pilin"/>
</dbReference>
<feature type="domain" description="DUF1559" evidence="2">
    <location>
        <begin position="36"/>
        <end position="84"/>
    </location>
</feature>
<dbReference type="Pfam" id="PF07963">
    <property type="entry name" value="N_methyl"/>
    <property type="match status" value="1"/>
</dbReference>
<dbReference type="NCBIfam" id="TIGR02532">
    <property type="entry name" value="IV_pilin_GFxxxE"/>
    <property type="match status" value="1"/>
</dbReference>
<accession>A0A381Y6E7</accession>
<dbReference type="Pfam" id="PF07596">
    <property type="entry name" value="SBP_bac_10"/>
    <property type="match status" value="1"/>
</dbReference>
<dbReference type="InterPro" id="IPR045584">
    <property type="entry name" value="Pilin-like"/>
</dbReference>
<protein>
    <recommendedName>
        <fullName evidence="2">DUF1559 domain-containing protein</fullName>
    </recommendedName>
</protein>
<reference evidence="3" key="1">
    <citation type="submission" date="2018-05" db="EMBL/GenBank/DDBJ databases">
        <authorList>
            <person name="Lanie J.A."/>
            <person name="Ng W.-L."/>
            <person name="Kazmierczak K.M."/>
            <person name="Andrzejewski T.M."/>
            <person name="Davidsen T.M."/>
            <person name="Wayne K.J."/>
            <person name="Tettelin H."/>
            <person name="Glass J.I."/>
            <person name="Rusch D."/>
            <person name="Podicherti R."/>
            <person name="Tsui H.-C.T."/>
            <person name="Winkler M.E."/>
        </authorList>
    </citation>
    <scope>NUCLEOTIDE SEQUENCE</scope>
</reference>